<dbReference type="RefSeq" id="WP_397089993.1">
    <property type="nucleotide sequence ID" value="NZ_JBITGY010000014.1"/>
</dbReference>
<comment type="caution">
    <text evidence="4">The sequence shown here is derived from an EMBL/GenBank/DDBJ whole genome shotgun (WGS) entry which is preliminary data.</text>
</comment>
<evidence type="ECO:0000313" key="5">
    <source>
        <dbReference type="Proteomes" id="UP001612741"/>
    </source>
</evidence>
<evidence type="ECO:0000259" key="2">
    <source>
        <dbReference type="Pfam" id="PF01408"/>
    </source>
</evidence>
<proteinExistence type="predicted"/>
<dbReference type="Pfam" id="PF22725">
    <property type="entry name" value="GFO_IDH_MocA_C3"/>
    <property type="match status" value="1"/>
</dbReference>
<protein>
    <submittedName>
        <fullName evidence="4">Gfo/Idh/MocA family protein</fullName>
    </submittedName>
</protein>
<dbReference type="Proteomes" id="UP001612741">
    <property type="component" value="Unassembled WGS sequence"/>
</dbReference>
<feature type="domain" description="Gfo/Idh/MocA-like oxidoreductase N-terminal" evidence="2">
    <location>
        <begin position="4"/>
        <end position="116"/>
    </location>
</feature>
<evidence type="ECO:0000313" key="4">
    <source>
        <dbReference type="EMBL" id="MFI6504237.1"/>
    </source>
</evidence>
<dbReference type="Gene3D" id="3.40.50.720">
    <property type="entry name" value="NAD(P)-binding Rossmann-like Domain"/>
    <property type="match status" value="1"/>
</dbReference>
<dbReference type="InterPro" id="IPR036291">
    <property type="entry name" value="NAD(P)-bd_dom_sf"/>
</dbReference>
<dbReference type="InterPro" id="IPR050463">
    <property type="entry name" value="Gfo/Idh/MocA_oxidrdct_glycsds"/>
</dbReference>
<reference evidence="4 5" key="1">
    <citation type="submission" date="2024-10" db="EMBL/GenBank/DDBJ databases">
        <title>The Natural Products Discovery Center: Release of the First 8490 Sequenced Strains for Exploring Actinobacteria Biosynthetic Diversity.</title>
        <authorList>
            <person name="Kalkreuter E."/>
            <person name="Kautsar S.A."/>
            <person name="Yang D."/>
            <person name="Bader C.D."/>
            <person name="Teijaro C.N."/>
            <person name="Fluegel L."/>
            <person name="Davis C.M."/>
            <person name="Simpson J.R."/>
            <person name="Lauterbach L."/>
            <person name="Steele A.D."/>
            <person name="Gui C."/>
            <person name="Meng S."/>
            <person name="Li G."/>
            <person name="Viehrig K."/>
            <person name="Ye F."/>
            <person name="Su P."/>
            <person name="Kiefer A.F."/>
            <person name="Nichols A."/>
            <person name="Cepeda A.J."/>
            <person name="Yan W."/>
            <person name="Fan B."/>
            <person name="Jiang Y."/>
            <person name="Adhikari A."/>
            <person name="Zheng C.-J."/>
            <person name="Schuster L."/>
            <person name="Cowan T.M."/>
            <person name="Smanski M.J."/>
            <person name="Chevrette M.G."/>
            <person name="De Carvalho L.P.S."/>
            <person name="Shen B."/>
        </authorList>
    </citation>
    <scope>NUCLEOTIDE SEQUENCE [LARGE SCALE GENOMIC DNA]</scope>
    <source>
        <strain evidence="4 5">NPDC050545</strain>
    </source>
</reference>
<dbReference type="InterPro" id="IPR055170">
    <property type="entry name" value="GFO_IDH_MocA-like_dom"/>
</dbReference>
<sequence length="356" mass="36692">MTGVAIVGAGNISGTYLDNLTSFPEIQVIAVADLDTERAAAVAAGHGVPVSGDVAAVLAVPEVEIVVNLTVPAAHAAVGLAALRAGKHVYGEKPLALDLDEGEKLLAEAAGLGLRVGSAPDTFLGAGLQSAARALRSGIIGEPVAVTAAVQGMGPEAWHPSPEFFYRRGGGPMFDLGPYYLTALAALLGPAVQVSGSTRRAHEQRVAGAGPRAGSLFPVEVATHVHALIDLASGPSVSATFSFDSAVHRRRIEILGTEGALSLPDPNTFGGPLLVCGPREREWRELPVTGPGAGRGMGVLDLARSLRDGVPHRASGELGLHVLEIMTAITESAERGEFRRLRTSAPVPEPLPDGWL</sequence>
<evidence type="ECO:0000259" key="3">
    <source>
        <dbReference type="Pfam" id="PF22725"/>
    </source>
</evidence>
<dbReference type="SUPFAM" id="SSF55347">
    <property type="entry name" value="Glyceraldehyde-3-phosphate dehydrogenase-like, C-terminal domain"/>
    <property type="match status" value="1"/>
</dbReference>
<gene>
    <name evidence="4" type="ORF">ACIBG2_43125</name>
</gene>
<organism evidence="4 5">
    <name type="scientific">Nonomuraea typhae</name>
    <dbReference type="NCBI Taxonomy" id="2603600"/>
    <lineage>
        <taxon>Bacteria</taxon>
        <taxon>Bacillati</taxon>
        <taxon>Actinomycetota</taxon>
        <taxon>Actinomycetes</taxon>
        <taxon>Streptosporangiales</taxon>
        <taxon>Streptosporangiaceae</taxon>
        <taxon>Nonomuraea</taxon>
    </lineage>
</organism>
<dbReference type="SUPFAM" id="SSF51735">
    <property type="entry name" value="NAD(P)-binding Rossmann-fold domains"/>
    <property type="match status" value="1"/>
</dbReference>
<dbReference type="PANTHER" id="PTHR43818:SF11">
    <property type="entry name" value="BCDNA.GH03377"/>
    <property type="match status" value="1"/>
</dbReference>
<dbReference type="Pfam" id="PF01408">
    <property type="entry name" value="GFO_IDH_MocA"/>
    <property type="match status" value="1"/>
</dbReference>
<keyword evidence="1" id="KW-0560">Oxidoreductase</keyword>
<dbReference type="EMBL" id="JBITGY010000014">
    <property type="protein sequence ID" value="MFI6504237.1"/>
    <property type="molecule type" value="Genomic_DNA"/>
</dbReference>
<evidence type="ECO:0000256" key="1">
    <source>
        <dbReference type="ARBA" id="ARBA00023002"/>
    </source>
</evidence>
<name>A0ABW7Z7S6_9ACTN</name>
<keyword evidence="5" id="KW-1185">Reference proteome</keyword>
<accession>A0ABW7Z7S6</accession>
<dbReference type="InterPro" id="IPR000683">
    <property type="entry name" value="Gfo/Idh/MocA-like_OxRdtase_N"/>
</dbReference>
<dbReference type="PANTHER" id="PTHR43818">
    <property type="entry name" value="BCDNA.GH03377"/>
    <property type="match status" value="1"/>
</dbReference>
<feature type="domain" description="GFO/IDH/MocA-like oxidoreductase" evidence="3">
    <location>
        <begin position="129"/>
        <end position="261"/>
    </location>
</feature>
<dbReference type="Gene3D" id="3.30.360.10">
    <property type="entry name" value="Dihydrodipicolinate Reductase, domain 2"/>
    <property type="match status" value="1"/>
</dbReference>